<feature type="transmembrane region" description="Helical" evidence="9">
    <location>
        <begin position="118"/>
        <end position="143"/>
    </location>
</feature>
<name>A0A1W2DZB5_9HYPH</name>
<dbReference type="OrthoDB" id="9804277at2"/>
<dbReference type="InterPro" id="IPR003010">
    <property type="entry name" value="C-N_Hydrolase"/>
</dbReference>
<keyword evidence="5 9" id="KW-0812">Transmembrane</keyword>
<dbReference type="HAMAP" id="MF_01148">
    <property type="entry name" value="Lnt"/>
    <property type="match status" value="1"/>
</dbReference>
<dbReference type="GO" id="GO:0016410">
    <property type="term" value="F:N-acyltransferase activity"/>
    <property type="evidence" value="ECO:0007669"/>
    <property type="project" value="UniProtKB-UniRule"/>
</dbReference>
<keyword evidence="8 9" id="KW-0012">Acyltransferase</keyword>
<dbReference type="NCBIfam" id="TIGR00546">
    <property type="entry name" value="lnt"/>
    <property type="match status" value="1"/>
</dbReference>
<comment type="function">
    <text evidence="9">Catalyzes the phospholipid dependent N-acylation of the N-terminal cysteine of apolipoprotein, the last step in lipoprotein maturation.</text>
</comment>
<dbReference type="InterPro" id="IPR036526">
    <property type="entry name" value="C-N_Hydrolase_sf"/>
</dbReference>
<dbReference type="EMBL" id="FWXR01000019">
    <property type="protein sequence ID" value="SMD02436.1"/>
    <property type="molecule type" value="Genomic_DNA"/>
</dbReference>
<dbReference type="SUPFAM" id="SSF56317">
    <property type="entry name" value="Carbon-nitrogen hydrolase"/>
    <property type="match status" value="1"/>
</dbReference>
<keyword evidence="12" id="KW-1185">Reference proteome</keyword>
<sequence length="557" mass="60154">MGSAERGHSAGRGARRTSLFEALAGRIMLASGWRRALLAALSGAIATLGLPPFDIPLAGFIAFPVLVWLLDGLGRDPGAGALKRFAAPFAIGWTFGFGYFVAGLWWLGAALLVDAGSFAWFLPFAVLGLPAILAIFFGLAAALARLVWSDSAWRILGLASAFALAEWGRGFVLTGFPWNEIGLIALSHPVLVQSVSLMGLQGITLLAVLIFSTPAILSDRRGRWPVAALALALVVGQIGYGIWRLDAHPPSASETVAIRIVQPNIRQSLKWNAQEAERNFEKLLELTAMRPAPGEDVVDSETPADDRRTLIVWPETAFPFVLTDRPDALNRLADTLQPGETLIGGAVRVERSEADRARFYNSIYVIDDQGTIVEAADKLHLVPFGEYLPFQDLLESWGVSNLVQMPGGFSAGASRRAVELAGAPSFLPLICYEIIFPDEITLEDPAPGFILNVTNDAWYGETPGPYQHLRMAQVTAVALGLPLIRAANTGISVVDDALGRERSGLGLGATGTIDLALPTETIDTPYRRHGALLFWGLWCVFTLLSVVFRLDLRPRID</sequence>
<comment type="pathway">
    <text evidence="9">Protein modification; lipoprotein biosynthesis (N-acyl transfer).</text>
</comment>
<dbReference type="InterPro" id="IPR045378">
    <property type="entry name" value="LNT_N"/>
</dbReference>
<dbReference type="GO" id="GO:0042158">
    <property type="term" value="P:lipoprotein biosynthetic process"/>
    <property type="evidence" value="ECO:0007669"/>
    <property type="project" value="UniProtKB-UniRule"/>
</dbReference>
<dbReference type="Pfam" id="PF00795">
    <property type="entry name" value="CN_hydrolase"/>
    <property type="match status" value="1"/>
</dbReference>
<evidence type="ECO:0000256" key="3">
    <source>
        <dbReference type="ARBA" id="ARBA00022475"/>
    </source>
</evidence>
<dbReference type="CDD" id="cd07571">
    <property type="entry name" value="ALP_N-acyl_transferase"/>
    <property type="match status" value="1"/>
</dbReference>
<keyword evidence="7 9" id="KW-0472">Membrane</keyword>
<dbReference type="STRING" id="937218.SAMN06297251_1192"/>
<dbReference type="InterPro" id="IPR004563">
    <property type="entry name" value="Apolipo_AcylTrfase"/>
</dbReference>
<evidence type="ECO:0000256" key="8">
    <source>
        <dbReference type="ARBA" id="ARBA00023315"/>
    </source>
</evidence>
<evidence type="ECO:0000259" key="10">
    <source>
        <dbReference type="PROSITE" id="PS50263"/>
    </source>
</evidence>
<evidence type="ECO:0000256" key="5">
    <source>
        <dbReference type="ARBA" id="ARBA00022692"/>
    </source>
</evidence>
<dbReference type="Gene3D" id="3.60.110.10">
    <property type="entry name" value="Carbon-nitrogen hydrolase"/>
    <property type="match status" value="1"/>
</dbReference>
<feature type="transmembrane region" description="Helical" evidence="9">
    <location>
        <begin position="224"/>
        <end position="243"/>
    </location>
</feature>
<evidence type="ECO:0000313" key="12">
    <source>
        <dbReference type="Proteomes" id="UP000192656"/>
    </source>
</evidence>
<dbReference type="PANTHER" id="PTHR38686">
    <property type="entry name" value="APOLIPOPROTEIN N-ACYLTRANSFERASE"/>
    <property type="match status" value="1"/>
</dbReference>
<evidence type="ECO:0000256" key="6">
    <source>
        <dbReference type="ARBA" id="ARBA00022989"/>
    </source>
</evidence>
<organism evidence="11 12">
    <name type="scientific">Fulvimarina manganoxydans</name>
    <dbReference type="NCBI Taxonomy" id="937218"/>
    <lineage>
        <taxon>Bacteria</taxon>
        <taxon>Pseudomonadati</taxon>
        <taxon>Pseudomonadota</taxon>
        <taxon>Alphaproteobacteria</taxon>
        <taxon>Hyphomicrobiales</taxon>
        <taxon>Aurantimonadaceae</taxon>
        <taxon>Fulvimarina</taxon>
    </lineage>
</organism>
<keyword evidence="11" id="KW-0449">Lipoprotein</keyword>
<comment type="subcellular location">
    <subcellularLocation>
        <location evidence="1 9">Cell membrane</location>
        <topology evidence="1 9">Multi-pass membrane protein</topology>
    </subcellularLocation>
</comment>
<dbReference type="UniPathway" id="UPA00666"/>
<protein>
    <recommendedName>
        <fullName evidence="9">Apolipoprotein N-acyltransferase</fullName>
        <shortName evidence="9">ALP N-acyltransferase</shortName>
        <ecNumber evidence="9">2.3.1.269</ecNumber>
    </recommendedName>
</protein>
<comment type="similarity">
    <text evidence="2 9">Belongs to the CN hydrolase family. Apolipoprotein N-acyltransferase subfamily.</text>
</comment>
<feature type="transmembrane region" description="Helical" evidence="9">
    <location>
        <begin position="85"/>
        <end position="106"/>
    </location>
</feature>
<dbReference type="GO" id="GO:0005886">
    <property type="term" value="C:plasma membrane"/>
    <property type="evidence" value="ECO:0007669"/>
    <property type="project" value="UniProtKB-SubCell"/>
</dbReference>
<evidence type="ECO:0000256" key="2">
    <source>
        <dbReference type="ARBA" id="ARBA00010065"/>
    </source>
</evidence>
<dbReference type="Pfam" id="PF20154">
    <property type="entry name" value="LNT_N"/>
    <property type="match status" value="1"/>
</dbReference>
<accession>A0A1W2DZB5</accession>
<evidence type="ECO:0000256" key="9">
    <source>
        <dbReference type="HAMAP-Rule" id="MF_01148"/>
    </source>
</evidence>
<evidence type="ECO:0000313" key="11">
    <source>
        <dbReference type="EMBL" id="SMD02436.1"/>
    </source>
</evidence>
<evidence type="ECO:0000256" key="7">
    <source>
        <dbReference type="ARBA" id="ARBA00023136"/>
    </source>
</evidence>
<comment type="catalytic activity">
    <reaction evidence="9">
        <text>N-terminal S-1,2-diacyl-sn-glyceryl-L-cysteinyl-[lipoprotein] + a glycerophospholipid = N-acyl-S-1,2-diacyl-sn-glyceryl-L-cysteinyl-[lipoprotein] + a 2-acyl-sn-glycero-3-phospholipid + H(+)</text>
        <dbReference type="Rhea" id="RHEA:48228"/>
        <dbReference type="Rhea" id="RHEA-COMP:14681"/>
        <dbReference type="Rhea" id="RHEA-COMP:14684"/>
        <dbReference type="ChEBI" id="CHEBI:15378"/>
        <dbReference type="ChEBI" id="CHEBI:136912"/>
        <dbReference type="ChEBI" id="CHEBI:140656"/>
        <dbReference type="ChEBI" id="CHEBI:140657"/>
        <dbReference type="ChEBI" id="CHEBI:140660"/>
        <dbReference type="EC" id="2.3.1.269"/>
    </reaction>
</comment>
<keyword evidence="3 9" id="KW-1003">Cell membrane</keyword>
<dbReference type="RefSeq" id="WP_084411738.1">
    <property type="nucleotide sequence ID" value="NZ_FWXR01000019.1"/>
</dbReference>
<feature type="transmembrane region" description="Helical" evidence="9">
    <location>
        <begin position="532"/>
        <end position="552"/>
    </location>
</feature>
<dbReference type="Proteomes" id="UP000192656">
    <property type="component" value="Unassembled WGS sequence"/>
</dbReference>
<gene>
    <name evidence="9" type="primary">lnt</name>
    <name evidence="11" type="ORF">SAMN06297251_1192</name>
</gene>
<dbReference type="EC" id="2.3.1.269" evidence="9"/>
<dbReference type="PANTHER" id="PTHR38686:SF1">
    <property type="entry name" value="APOLIPOPROTEIN N-ACYLTRANSFERASE"/>
    <property type="match status" value="1"/>
</dbReference>
<feature type="transmembrane region" description="Helical" evidence="9">
    <location>
        <begin position="190"/>
        <end position="212"/>
    </location>
</feature>
<dbReference type="AlphaFoldDB" id="A0A1W2DZB5"/>
<feature type="transmembrane region" description="Helical" evidence="9">
    <location>
        <begin position="32"/>
        <end position="49"/>
    </location>
</feature>
<keyword evidence="6 9" id="KW-1133">Transmembrane helix</keyword>
<dbReference type="PROSITE" id="PS50263">
    <property type="entry name" value="CN_HYDROLASE"/>
    <property type="match status" value="1"/>
</dbReference>
<reference evidence="11 12" key="1">
    <citation type="submission" date="2017-04" db="EMBL/GenBank/DDBJ databases">
        <authorList>
            <person name="Afonso C.L."/>
            <person name="Miller P.J."/>
            <person name="Scott M.A."/>
            <person name="Spackman E."/>
            <person name="Goraichik I."/>
            <person name="Dimitrov K.M."/>
            <person name="Suarez D.L."/>
            <person name="Swayne D.E."/>
        </authorList>
    </citation>
    <scope>NUCLEOTIDE SEQUENCE [LARGE SCALE GENOMIC DNA]</scope>
    <source>
        <strain evidence="11 12">CGMCC 1.10972</strain>
    </source>
</reference>
<evidence type="ECO:0000256" key="1">
    <source>
        <dbReference type="ARBA" id="ARBA00004651"/>
    </source>
</evidence>
<proteinExistence type="inferred from homology"/>
<keyword evidence="4 9" id="KW-0808">Transferase</keyword>
<feature type="domain" description="CN hydrolase" evidence="10">
    <location>
        <begin position="261"/>
        <end position="524"/>
    </location>
</feature>
<evidence type="ECO:0000256" key="4">
    <source>
        <dbReference type="ARBA" id="ARBA00022679"/>
    </source>
</evidence>